<dbReference type="PANTHER" id="PTHR19818:SF166">
    <property type="entry name" value="C2H2-TYPE DOMAIN-CONTAINING PROTEIN"/>
    <property type="match status" value="1"/>
</dbReference>
<dbReference type="PROSITE" id="PS00028">
    <property type="entry name" value="ZINC_FINGER_C2H2_1"/>
    <property type="match status" value="2"/>
</dbReference>
<dbReference type="FunFam" id="3.30.160.60:FF:000474">
    <property type="entry name" value="zinc finger protein 367"/>
    <property type="match status" value="1"/>
</dbReference>
<sequence>MKTGSVILRATRVYTVDNSFKCDKSLSTTDNEHSNVKECRRGRPRADAVTTMIQQGSSSPSAIKCRYCMRVFPREKSLQTHVRTHTGEKPYICDYPGCPRAFTQSGHLKTHQRLHTGEKPFKCPVIGCEARFKHANRHCTVHPTATLVRETDSSLGFNGSGIIESPVQSAEVIRWLERYKKERMITPYSKKGEKKSRNSSLSEDLENTESHCKTKVCKELLEDINSVKESFKNLSPRKKLGDIVNNTVMVDDEICRNYVEIVRNPKPGCSKDLDRDELKSLKIKPISLPLSINDTEITKLEPVKKRWLREAYQDSSKWEYNFIQPINWEEENSEGTETKVLSYENFNSVQKSNISVKNCIPKTQFTINSNAAKIKLNGISIKKPENLSIGNVCEEKKGFNKIIKLKNNMETVKIFTDPQDINSVHDNYANDGDHSVRLLHEEGQQLNKTRPTVLMHSGQCKSESDITNINDKYLSQNQVSDNNNFKEFADLNNSNNSELINLNNNNNNNKKRKIVFSNVSGVKNQKIAEDSDISTALLLMELSKYPSPTSKMQI</sequence>
<reference evidence="8" key="3">
    <citation type="submission" date="2020-05" db="UniProtKB">
        <authorList>
            <consortium name="EnsemblMetazoa"/>
        </authorList>
    </citation>
    <scope>IDENTIFICATION</scope>
    <source>
        <strain evidence="8">USDA</strain>
    </source>
</reference>
<evidence type="ECO:0000313" key="7">
    <source>
        <dbReference type="EMBL" id="EEB10308.1"/>
    </source>
</evidence>
<evidence type="ECO:0000313" key="8">
    <source>
        <dbReference type="EnsemblMetazoa" id="PHUM032620-PA"/>
    </source>
</evidence>
<keyword evidence="4" id="KW-0862">Zinc</keyword>
<keyword evidence="9" id="KW-1185">Reference proteome</keyword>
<dbReference type="PANTHER" id="PTHR19818">
    <property type="entry name" value="ZINC FINGER PROTEIN ZIC AND GLI"/>
    <property type="match status" value="1"/>
</dbReference>
<keyword evidence="3 5" id="KW-0863">Zinc-finger</keyword>
<dbReference type="EMBL" id="AAZO01000388">
    <property type="status" value="NOT_ANNOTATED_CDS"/>
    <property type="molecule type" value="Genomic_DNA"/>
</dbReference>
<evidence type="ECO:0000313" key="9">
    <source>
        <dbReference type="Proteomes" id="UP000009046"/>
    </source>
</evidence>
<protein>
    <submittedName>
        <fullName evidence="7 8">Zinc finger protein, putative</fullName>
    </submittedName>
</protein>
<dbReference type="GO" id="GO:0045944">
    <property type="term" value="P:positive regulation of transcription by RNA polymerase II"/>
    <property type="evidence" value="ECO:0007669"/>
    <property type="project" value="UniProtKB-ARBA"/>
</dbReference>
<dbReference type="SUPFAM" id="SSF57667">
    <property type="entry name" value="beta-beta-alpha zinc fingers"/>
    <property type="match status" value="1"/>
</dbReference>
<proteinExistence type="predicted"/>
<dbReference type="EMBL" id="DS235005">
    <property type="protein sequence ID" value="EEB10308.1"/>
    <property type="molecule type" value="Genomic_DNA"/>
</dbReference>
<keyword evidence="2" id="KW-0677">Repeat</keyword>
<dbReference type="Gene3D" id="3.30.160.60">
    <property type="entry name" value="Classic Zinc Finger"/>
    <property type="match status" value="2"/>
</dbReference>
<gene>
    <name evidence="8" type="primary">8232281</name>
    <name evidence="7" type="ORF">Phum_PHUM032620</name>
</gene>
<dbReference type="InterPro" id="IPR036236">
    <property type="entry name" value="Znf_C2H2_sf"/>
</dbReference>
<dbReference type="CTD" id="8232281"/>
<dbReference type="KEGG" id="phu:Phum_PHUM032620"/>
<accession>E0VAA2</accession>
<evidence type="ECO:0000256" key="3">
    <source>
        <dbReference type="ARBA" id="ARBA00022771"/>
    </source>
</evidence>
<dbReference type="InterPro" id="IPR050329">
    <property type="entry name" value="GLI_C2H2-zinc-finger"/>
</dbReference>
<organism>
    <name type="scientific">Pediculus humanus subsp. corporis</name>
    <name type="common">Body louse</name>
    <dbReference type="NCBI Taxonomy" id="121224"/>
    <lineage>
        <taxon>Eukaryota</taxon>
        <taxon>Metazoa</taxon>
        <taxon>Ecdysozoa</taxon>
        <taxon>Arthropoda</taxon>
        <taxon>Hexapoda</taxon>
        <taxon>Insecta</taxon>
        <taxon>Pterygota</taxon>
        <taxon>Neoptera</taxon>
        <taxon>Paraneoptera</taxon>
        <taxon>Psocodea</taxon>
        <taxon>Troctomorpha</taxon>
        <taxon>Phthiraptera</taxon>
        <taxon>Anoplura</taxon>
        <taxon>Pediculidae</taxon>
        <taxon>Pediculus</taxon>
    </lineage>
</organism>
<dbReference type="Proteomes" id="UP000009046">
    <property type="component" value="Unassembled WGS sequence"/>
</dbReference>
<dbReference type="InParanoid" id="E0VAA2"/>
<dbReference type="AlphaFoldDB" id="E0VAA2"/>
<keyword evidence="1" id="KW-0479">Metal-binding</keyword>
<dbReference type="RefSeq" id="XP_002423046.1">
    <property type="nucleotide sequence ID" value="XM_002423001.1"/>
</dbReference>
<dbReference type="HOGENOM" id="CLU_492007_0_0_1"/>
<reference evidence="7" key="2">
    <citation type="submission" date="2007-04" db="EMBL/GenBank/DDBJ databases">
        <title>The genome of the human body louse.</title>
        <authorList>
            <consortium name="The Human Body Louse Genome Consortium"/>
            <person name="Kirkness E."/>
            <person name="Walenz B."/>
            <person name="Hass B."/>
            <person name="Bruggner R."/>
            <person name="Strausberg R."/>
        </authorList>
    </citation>
    <scope>NUCLEOTIDE SEQUENCE</scope>
    <source>
        <strain evidence="7">USDA</strain>
    </source>
</reference>
<name>E0VAA2_PEDHC</name>
<dbReference type="PROSITE" id="PS50157">
    <property type="entry name" value="ZINC_FINGER_C2H2_2"/>
    <property type="match status" value="2"/>
</dbReference>
<feature type="domain" description="C2H2-type" evidence="6">
    <location>
        <begin position="63"/>
        <end position="90"/>
    </location>
</feature>
<evidence type="ECO:0000256" key="4">
    <source>
        <dbReference type="ARBA" id="ARBA00022833"/>
    </source>
</evidence>
<dbReference type="GO" id="GO:0008270">
    <property type="term" value="F:zinc ion binding"/>
    <property type="evidence" value="ECO:0007669"/>
    <property type="project" value="UniProtKB-KW"/>
</dbReference>
<dbReference type="EnsemblMetazoa" id="PHUM032620-RA">
    <property type="protein sequence ID" value="PHUM032620-PA"/>
    <property type="gene ID" value="PHUM032620"/>
</dbReference>
<reference evidence="7" key="1">
    <citation type="submission" date="2007-04" db="EMBL/GenBank/DDBJ databases">
        <title>Annotation of Pediculus humanus corporis strain USDA.</title>
        <authorList>
            <person name="Kirkness E."/>
            <person name="Hannick L."/>
            <person name="Hass B."/>
            <person name="Bruggner R."/>
            <person name="Lawson D."/>
            <person name="Bidwell S."/>
            <person name="Joardar V."/>
            <person name="Caler E."/>
            <person name="Walenz B."/>
            <person name="Inman J."/>
            <person name="Schobel S."/>
            <person name="Galinsky K."/>
            <person name="Amedeo P."/>
            <person name="Strausberg R."/>
        </authorList>
    </citation>
    <scope>NUCLEOTIDE SEQUENCE</scope>
    <source>
        <strain evidence="7">USDA</strain>
    </source>
</reference>
<dbReference type="Pfam" id="PF00096">
    <property type="entry name" value="zf-C2H2"/>
    <property type="match status" value="2"/>
</dbReference>
<dbReference type="OrthoDB" id="3437960at2759"/>
<evidence type="ECO:0000256" key="5">
    <source>
        <dbReference type="PROSITE-ProRule" id="PRU00042"/>
    </source>
</evidence>
<evidence type="ECO:0000259" key="6">
    <source>
        <dbReference type="PROSITE" id="PS50157"/>
    </source>
</evidence>
<dbReference type="InterPro" id="IPR013087">
    <property type="entry name" value="Znf_C2H2_type"/>
</dbReference>
<feature type="domain" description="C2H2-type" evidence="6">
    <location>
        <begin position="91"/>
        <end position="120"/>
    </location>
</feature>
<dbReference type="VEuPathDB" id="VectorBase:PHUM032620"/>
<dbReference type="GO" id="GO:0000981">
    <property type="term" value="F:DNA-binding transcription factor activity, RNA polymerase II-specific"/>
    <property type="evidence" value="ECO:0007669"/>
    <property type="project" value="TreeGrafter"/>
</dbReference>
<dbReference type="GO" id="GO:0000978">
    <property type="term" value="F:RNA polymerase II cis-regulatory region sequence-specific DNA binding"/>
    <property type="evidence" value="ECO:0007669"/>
    <property type="project" value="TreeGrafter"/>
</dbReference>
<dbReference type="STRING" id="121224.E0VAA2"/>
<evidence type="ECO:0000256" key="2">
    <source>
        <dbReference type="ARBA" id="ARBA00022737"/>
    </source>
</evidence>
<dbReference type="GeneID" id="8232281"/>
<dbReference type="SMART" id="SM00355">
    <property type="entry name" value="ZnF_C2H2"/>
    <property type="match status" value="3"/>
</dbReference>
<evidence type="ECO:0000256" key="1">
    <source>
        <dbReference type="ARBA" id="ARBA00022723"/>
    </source>
</evidence>
<dbReference type="GO" id="GO:0005634">
    <property type="term" value="C:nucleus"/>
    <property type="evidence" value="ECO:0007669"/>
    <property type="project" value="UniProtKB-ARBA"/>
</dbReference>
<dbReference type="eggNOG" id="KOG1721">
    <property type="taxonomic scope" value="Eukaryota"/>
</dbReference>